<dbReference type="EMBL" id="BSQG01000001">
    <property type="protein sequence ID" value="GLU46231.1"/>
    <property type="molecule type" value="Genomic_DNA"/>
</dbReference>
<feature type="transmembrane region" description="Helical" evidence="2">
    <location>
        <begin position="70"/>
        <end position="91"/>
    </location>
</feature>
<feature type="region of interest" description="Disordered" evidence="1">
    <location>
        <begin position="1"/>
        <end position="46"/>
    </location>
</feature>
<evidence type="ECO:0000313" key="5">
    <source>
        <dbReference type="Proteomes" id="UP001165092"/>
    </source>
</evidence>
<name>A0A9W6UFZ7_9ACTN</name>
<dbReference type="Proteomes" id="UP001165092">
    <property type="component" value="Unassembled WGS sequence"/>
</dbReference>
<evidence type="ECO:0000313" key="4">
    <source>
        <dbReference type="EMBL" id="GLU46231.1"/>
    </source>
</evidence>
<keyword evidence="2" id="KW-0472">Membrane</keyword>
<comment type="caution">
    <text evidence="4">The sequence shown here is derived from an EMBL/GenBank/DDBJ whole genome shotgun (WGS) entry which is preliminary data.</text>
</comment>
<dbReference type="Pfam" id="PF07331">
    <property type="entry name" value="TctB"/>
    <property type="match status" value="1"/>
</dbReference>
<feature type="transmembrane region" description="Helical" evidence="2">
    <location>
        <begin position="196"/>
        <end position="218"/>
    </location>
</feature>
<sequence length="227" mass="23198">MSTREPLNTWLVGDDAPEREPDSQAQGTVATGTAPGQDASGAVADAPVEEAVLPAAAPDPETTPWTGPGAWVFPAVVLAFGLVALWGAATITAPDPTPPGPGFFPGVIGGLLVAVAVGMGVVNVRTARREKQALAEGRPGVSAKIPATEWSPVLIIALTLAAHIALLDFLGWILAGSMLFWGVAYAFGARHYLRDAIVALAMASAIQVGFSMGLGLTLPGGLVELIF</sequence>
<feature type="transmembrane region" description="Helical" evidence="2">
    <location>
        <begin position="172"/>
        <end position="189"/>
    </location>
</feature>
<accession>A0A9W6UFZ7</accession>
<dbReference type="RefSeq" id="WP_285757080.1">
    <property type="nucleotide sequence ID" value="NZ_BSQG01000001.1"/>
</dbReference>
<feature type="domain" description="DUF1468" evidence="3">
    <location>
        <begin position="72"/>
        <end position="219"/>
    </location>
</feature>
<keyword evidence="5" id="KW-1185">Reference proteome</keyword>
<keyword evidence="2" id="KW-1133">Transmembrane helix</keyword>
<evidence type="ECO:0000256" key="2">
    <source>
        <dbReference type="SAM" id="Phobius"/>
    </source>
</evidence>
<proteinExistence type="predicted"/>
<feature type="transmembrane region" description="Helical" evidence="2">
    <location>
        <begin position="103"/>
        <end position="124"/>
    </location>
</feature>
<dbReference type="AlphaFoldDB" id="A0A9W6UFZ7"/>
<keyword evidence="2" id="KW-0812">Transmembrane</keyword>
<evidence type="ECO:0000259" key="3">
    <source>
        <dbReference type="Pfam" id="PF07331"/>
    </source>
</evidence>
<gene>
    <name evidence="4" type="ORF">Nans01_05820</name>
</gene>
<dbReference type="InterPro" id="IPR009936">
    <property type="entry name" value="DUF1468"/>
</dbReference>
<reference evidence="4" key="1">
    <citation type="submission" date="2023-02" db="EMBL/GenBank/DDBJ databases">
        <title>Nocardiopsis ansamitocini NBRC 112285.</title>
        <authorList>
            <person name="Ichikawa N."/>
            <person name="Sato H."/>
            <person name="Tonouchi N."/>
        </authorList>
    </citation>
    <scope>NUCLEOTIDE SEQUENCE</scope>
    <source>
        <strain evidence="4">NBRC 112285</strain>
    </source>
</reference>
<feature type="transmembrane region" description="Helical" evidence="2">
    <location>
        <begin position="145"/>
        <end position="166"/>
    </location>
</feature>
<protein>
    <recommendedName>
        <fullName evidence="3">DUF1468 domain-containing protein</fullName>
    </recommendedName>
</protein>
<evidence type="ECO:0000256" key="1">
    <source>
        <dbReference type="SAM" id="MobiDB-lite"/>
    </source>
</evidence>
<organism evidence="4 5">
    <name type="scientific">Nocardiopsis ansamitocini</name>
    <dbReference type="NCBI Taxonomy" id="1670832"/>
    <lineage>
        <taxon>Bacteria</taxon>
        <taxon>Bacillati</taxon>
        <taxon>Actinomycetota</taxon>
        <taxon>Actinomycetes</taxon>
        <taxon>Streptosporangiales</taxon>
        <taxon>Nocardiopsidaceae</taxon>
        <taxon>Nocardiopsis</taxon>
    </lineage>
</organism>